<dbReference type="Gene3D" id="6.10.140.940">
    <property type="match status" value="1"/>
</dbReference>
<dbReference type="Proteomes" id="UP000463224">
    <property type="component" value="Unassembled WGS sequence"/>
</dbReference>
<dbReference type="InterPro" id="IPR006626">
    <property type="entry name" value="PbH1"/>
</dbReference>
<evidence type="ECO:0000313" key="2">
    <source>
        <dbReference type="Proteomes" id="UP000463224"/>
    </source>
</evidence>
<name>A0A844QN80_9HYPH</name>
<dbReference type="RefSeq" id="WP_156715868.1">
    <property type="nucleotide sequence ID" value="NZ_WPHG01000010.1"/>
</dbReference>
<protein>
    <recommendedName>
        <fullName evidence="3">Right handed beta helix domain-containing protein</fullName>
    </recommendedName>
</protein>
<evidence type="ECO:0008006" key="3">
    <source>
        <dbReference type="Google" id="ProtNLM"/>
    </source>
</evidence>
<comment type="caution">
    <text evidence="1">The sequence shown here is derived from an EMBL/GenBank/DDBJ whole genome shotgun (WGS) entry which is preliminary data.</text>
</comment>
<keyword evidence="2" id="KW-1185">Reference proteome</keyword>
<dbReference type="Gene3D" id="2.160.20.10">
    <property type="entry name" value="Single-stranded right-handed beta-helix, Pectin lyase-like"/>
    <property type="match status" value="1"/>
</dbReference>
<dbReference type="SUPFAM" id="SSF51126">
    <property type="entry name" value="Pectin lyase-like"/>
    <property type="match status" value="2"/>
</dbReference>
<organism evidence="1 2">
    <name type="scientific">Nitratireductor arenosus</name>
    <dbReference type="NCBI Taxonomy" id="2682096"/>
    <lineage>
        <taxon>Bacteria</taxon>
        <taxon>Pseudomonadati</taxon>
        <taxon>Pseudomonadota</taxon>
        <taxon>Alphaproteobacteria</taxon>
        <taxon>Hyphomicrobiales</taxon>
        <taxon>Phyllobacteriaceae</taxon>
        <taxon>Nitratireductor</taxon>
    </lineage>
</organism>
<proteinExistence type="predicted"/>
<dbReference type="AlphaFoldDB" id="A0A844QN80"/>
<dbReference type="EMBL" id="WPHG01000010">
    <property type="protein sequence ID" value="MVB00045.1"/>
    <property type="molecule type" value="Genomic_DNA"/>
</dbReference>
<dbReference type="InterPro" id="IPR012334">
    <property type="entry name" value="Pectin_lyas_fold"/>
</dbReference>
<dbReference type="InterPro" id="IPR011050">
    <property type="entry name" value="Pectin_lyase_fold/virulence"/>
</dbReference>
<accession>A0A844QN80</accession>
<gene>
    <name evidence="1" type="ORF">GN330_22600</name>
</gene>
<sequence>MANQAEAEAGVDALAAMSPLTTKQAIDALGGAQFATTAQGTKADTALQPAAVGVTIQAYNDMLSSVAGLSYSNGDLIYANGAASMARLGIAPNGYFLMSDGSTPVWSSSGPTGMLASVYDPQNISSDVFDRANHTGTQAISTVSGLQGALDAKTTGFPTKSAAEAYAPSAAPDFIRLAGHTSAGDGGGALYKMVGAEPSHAGKFSIALSDAVTVVWYEIAESVLTHKMLGAIGDGTVGAATGADDTTAVQNVFAVAAATKAIMVDGQGAVYRITAGTTVTFPVIHANATYVPDIGLDPASLFVINSSGVVTRDVIVDAEGMTYTPATTGSRFAFITNTDNGQRKGIYFERVKVRNFLYRGTSGTPLGDLDVAHAIRIQFTEGFGVWDCEIEDVSGYAIFMIECSQGSVLRNKVLNAVWYPICCYGAVADVEIAHNTVDGATIYFGGGINLQGAFPYDRIRNIDIHDNVLSGSYGYGQVIRGGSCDNVRVYRNKIRNWSVNQYAFSTTYVGIYFYARGVTATTIAEDVTVTTPVNDISITPVTGLTLAAGVPYEVRLGDEIVKIVAANANSPTDTVNITERGRLGTTATTHASGTILTDNNGPCQDIWIEDNEIEAPHTVGIATSLIAIEVDNPRTPVRDPSYNNVIRGNRLKPSSDGTVYWNDAVGVNGNVGGCVGVVIEDNSGDVDATSTVGGAIWVKAAGANGLVSDVWIHNNRLRNVAAGNASTMRGVLLESHAELVHFGVNTFDGFYTSVYVASGCSSDIRRGSQITLNPKSGGVEYKMLGTLLPSGGLRARAALTAYPTTGVYGQIEAEAAGDVSYMRTALYSRSDTHRGGVQTIQDATGFKVFELNPLGGDVHAGQPTSLTSAPRGSVNLEGILGIDGVKVVGNRIAGWEDPTGTDTRTTFVTSTVTTEQLAERVMALILDLKTHGLLGP</sequence>
<reference evidence="1 2" key="1">
    <citation type="submission" date="2019-12" db="EMBL/GenBank/DDBJ databases">
        <title>Nitratireductor arenosus sp. nov., Isolated from sea sand, Jeju island, South Korea.</title>
        <authorList>
            <person name="Kim W."/>
        </authorList>
    </citation>
    <scope>NUCLEOTIDE SEQUENCE [LARGE SCALE GENOMIC DNA]</scope>
    <source>
        <strain evidence="1 2">CAU 1489</strain>
    </source>
</reference>
<dbReference type="SMART" id="SM00710">
    <property type="entry name" value="PbH1"/>
    <property type="match status" value="8"/>
</dbReference>
<evidence type="ECO:0000313" key="1">
    <source>
        <dbReference type="EMBL" id="MVB00045.1"/>
    </source>
</evidence>